<evidence type="ECO:0000259" key="5">
    <source>
        <dbReference type="PROSITE" id="PS50931"/>
    </source>
</evidence>
<dbReference type="GO" id="GO:0043565">
    <property type="term" value="F:sequence-specific DNA binding"/>
    <property type="evidence" value="ECO:0007669"/>
    <property type="project" value="TreeGrafter"/>
</dbReference>
<protein>
    <submittedName>
        <fullName evidence="6">Transcriptional regulator, LysR family</fullName>
    </submittedName>
</protein>
<dbReference type="Proteomes" id="UP000198914">
    <property type="component" value="Unassembled WGS sequence"/>
</dbReference>
<dbReference type="Gene3D" id="3.40.190.290">
    <property type="match status" value="1"/>
</dbReference>
<keyword evidence="4" id="KW-0804">Transcription</keyword>
<dbReference type="STRING" id="1244108.SAMN05444004_111109"/>
<keyword evidence="2" id="KW-0805">Transcription regulation</keyword>
<reference evidence="7" key="1">
    <citation type="submission" date="2016-10" db="EMBL/GenBank/DDBJ databases">
        <authorList>
            <person name="Varghese N."/>
            <person name="Submissions S."/>
        </authorList>
    </citation>
    <scope>NUCLEOTIDE SEQUENCE [LARGE SCALE GENOMIC DNA]</scope>
    <source>
        <strain evidence="7">DSM 100420</strain>
    </source>
</reference>
<dbReference type="SUPFAM" id="SSF46785">
    <property type="entry name" value="Winged helix' DNA-binding domain"/>
    <property type="match status" value="1"/>
</dbReference>
<dbReference type="InterPro" id="IPR058163">
    <property type="entry name" value="LysR-type_TF_proteobact-type"/>
</dbReference>
<dbReference type="FunFam" id="1.10.10.10:FF:000001">
    <property type="entry name" value="LysR family transcriptional regulator"/>
    <property type="match status" value="1"/>
</dbReference>
<proteinExistence type="inferred from homology"/>
<evidence type="ECO:0000256" key="1">
    <source>
        <dbReference type="ARBA" id="ARBA00009437"/>
    </source>
</evidence>
<dbReference type="InterPro" id="IPR000847">
    <property type="entry name" value="LysR_HTH_N"/>
</dbReference>
<dbReference type="RefSeq" id="WP_244504653.1">
    <property type="nucleotide sequence ID" value="NZ_FNPX01000011.1"/>
</dbReference>
<keyword evidence="7" id="KW-1185">Reference proteome</keyword>
<organism evidence="6 7">
    <name type="scientific">Jannaschia faecimaris</name>
    <dbReference type="NCBI Taxonomy" id="1244108"/>
    <lineage>
        <taxon>Bacteria</taxon>
        <taxon>Pseudomonadati</taxon>
        <taxon>Pseudomonadota</taxon>
        <taxon>Alphaproteobacteria</taxon>
        <taxon>Rhodobacterales</taxon>
        <taxon>Roseobacteraceae</taxon>
        <taxon>Jannaschia</taxon>
    </lineage>
</organism>
<dbReference type="Pfam" id="PF00126">
    <property type="entry name" value="HTH_1"/>
    <property type="match status" value="1"/>
</dbReference>
<dbReference type="EMBL" id="FNPX01000011">
    <property type="protein sequence ID" value="SDZ36219.1"/>
    <property type="molecule type" value="Genomic_DNA"/>
</dbReference>
<accession>A0A1H3SGJ1</accession>
<feature type="domain" description="HTH lysR-type" evidence="5">
    <location>
        <begin position="13"/>
        <end position="65"/>
    </location>
</feature>
<evidence type="ECO:0000256" key="3">
    <source>
        <dbReference type="ARBA" id="ARBA00023125"/>
    </source>
</evidence>
<dbReference type="Pfam" id="PF03466">
    <property type="entry name" value="LysR_substrate"/>
    <property type="match status" value="1"/>
</dbReference>
<dbReference type="GO" id="GO:0003700">
    <property type="term" value="F:DNA-binding transcription factor activity"/>
    <property type="evidence" value="ECO:0007669"/>
    <property type="project" value="InterPro"/>
</dbReference>
<dbReference type="InterPro" id="IPR005119">
    <property type="entry name" value="LysR_subst-bd"/>
</dbReference>
<dbReference type="CDD" id="cd08422">
    <property type="entry name" value="PBP2_CrgA_like"/>
    <property type="match status" value="1"/>
</dbReference>
<evidence type="ECO:0000256" key="2">
    <source>
        <dbReference type="ARBA" id="ARBA00023015"/>
    </source>
</evidence>
<keyword evidence="3" id="KW-0238">DNA-binding</keyword>
<gene>
    <name evidence="6" type="ORF">SAMN05444004_111109</name>
</gene>
<sequence length="298" mass="32781">MNVMWVMDIIVGMKTFAAVAAHKSFTEGAQQVGISTKLASKYVGQLEERLNAQLFNRTTRSVTLTDTGRSYYDRCLPLIEQFDELEGLVQQRQTELAGRIRITAPTGYGSSQLVHLLQPFQEAHPKVSIELHLSDHHVSLVEEGYDLALRFGVLKDSSLVARKLMDMRIICCASPDYLQKNGLPKEPAALSTHNCLLQSSASPTDHWEFNGAGGVYTVPVSGNFRANSPLAVANMAAEGLGVGRVPLYTALPFLKDGRLQVIFETEEAKVVGLYAVYPPSRHLTGLIRAVIDHLAVQF</sequence>
<dbReference type="AlphaFoldDB" id="A0A1H3SGJ1"/>
<dbReference type="GO" id="GO:0006351">
    <property type="term" value="P:DNA-templated transcription"/>
    <property type="evidence" value="ECO:0007669"/>
    <property type="project" value="TreeGrafter"/>
</dbReference>
<dbReference type="SUPFAM" id="SSF53850">
    <property type="entry name" value="Periplasmic binding protein-like II"/>
    <property type="match status" value="1"/>
</dbReference>
<dbReference type="Gene3D" id="1.10.10.10">
    <property type="entry name" value="Winged helix-like DNA-binding domain superfamily/Winged helix DNA-binding domain"/>
    <property type="match status" value="1"/>
</dbReference>
<dbReference type="PANTHER" id="PTHR30537:SF35">
    <property type="entry name" value="TRANSCRIPTIONAL REGULATORY PROTEIN"/>
    <property type="match status" value="1"/>
</dbReference>
<evidence type="ECO:0000256" key="4">
    <source>
        <dbReference type="ARBA" id="ARBA00023163"/>
    </source>
</evidence>
<dbReference type="PROSITE" id="PS50931">
    <property type="entry name" value="HTH_LYSR"/>
    <property type="match status" value="1"/>
</dbReference>
<dbReference type="PANTHER" id="PTHR30537">
    <property type="entry name" value="HTH-TYPE TRANSCRIPTIONAL REGULATOR"/>
    <property type="match status" value="1"/>
</dbReference>
<evidence type="ECO:0000313" key="6">
    <source>
        <dbReference type="EMBL" id="SDZ36219.1"/>
    </source>
</evidence>
<evidence type="ECO:0000313" key="7">
    <source>
        <dbReference type="Proteomes" id="UP000198914"/>
    </source>
</evidence>
<name>A0A1H3SGJ1_9RHOB</name>
<dbReference type="InterPro" id="IPR036388">
    <property type="entry name" value="WH-like_DNA-bd_sf"/>
</dbReference>
<comment type="similarity">
    <text evidence="1">Belongs to the LysR transcriptional regulatory family.</text>
</comment>
<dbReference type="InterPro" id="IPR036390">
    <property type="entry name" value="WH_DNA-bd_sf"/>
</dbReference>